<organism evidence="2 3">
    <name type="scientific">Microbacterium schleiferi</name>
    <dbReference type="NCBI Taxonomy" id="69362"/>
    <lineage>
        <taxon>Bacteria</taxon>
        <taxon>Bacillati</taxon>
        <taxon>Actinomycetota</taxon>
        <taxon>Actinomycetes</taxon>
        <taxon>Micrococcales</taxon>
        <taxon>Microbacteriaceae</taxon>
        <taxon>Microbacterium</taxon>
    </lineage>
</organism>
<evidence type="ECO:0000313" key="2">
    <source>
        <dbReference type="EMBL" id="MEF2256055.1"/>
    </source>
</evidence>
<dbReference type="RefSeq" id="WP_331792172.1">
    <property type="nucleotide sequence ID" value="NZ_BAAAUO010000012.1"/>
</dbReference>
<evidence type="ECO:0000313" key="3">
    <source>
        <dbReference type="Proteomes" id="UP001351900"/>
    </source>
</evidence>
<keyword evidence="3" id="KW-1185">Reference proteome</keyword>
<accession>A0ABU7V8S7</accession>
<dbReference type="SUPFAM" id="SSF51679">
    <property type="entry name" value="Bacterial luciferase-like"/>
    <property type="match status" value="1"/>
</dbReference>
<dbReference type="GO" id="GO:0016491">
    <property type="term" value="F:oxidoreductase activity"/>
    <property type="evidence" value="ECO:0007669"/>
    <property type="project" value="UniProtKB-KW"/>
</dbReference>
<dbReference type="NCBIfam" id="TIGR03620">
    <property type="entry name" value="F420_MSMEG_4141"/>
    <property type="match status" value="1"/>
</dbReference>
<sequence>MTWTDRLGEFGIWRRSTEIDETLAVEIERLGYGTIWLGGSPAADLLEAERLLDTTESIVLATGIVNIWMSDATELAESYHRIVARHPGRLLLGIGSGHRERQHERARPLEAMSSYLDLLDAEGVPREDRLLSALGPRMLELARTRSAGTHPYLTLPAQTAEARETLGDGVLVAPEQTVVLDTDPVSARKAARAFLTPYLGLNNYTNTMKRGGFSDDDVQGSGSDDLVDRIVVHGDAATLLDGLRAHLDAGADHVCVQGVPSDSALEVYRAVAPNRGAVTRS</sequence>
<dbReference type="Pfam" id="PF00296">
    <property type="entry name" value="Bac_luciferase"/>
    <property type="match status" value="1"/>
</dbReference>
<dbReference type="Gene3D" id="3.20.20.30">
    <property type="entry name" value="Luciferase-like domain"/>
    <property type="match status" value="2"/>
</dbReference>
<feature type="domain" description="Luciferase-like" evidence="1">
    <location>
        <begin position="23"/>
        <end position="118"/>
    </location>
</feature>
<dbReference type="Proteomes" id="UP001351900">
    <property type="component" value="Unassembled WGS sequence"/>
</dbReference>
<dbReference type="InterPro" id="IPR050766">
    <property type="entry name" value="Bact_Lucif_Oxidored"/>
</dbReference>
<keyword evidence="2" id="KW-0560">Oxidoreductase</keyword>
<dbReference type="EC" id="1.-.-.-" evidence="2"/>
<dbReference type="InterPro" id="IPR019922">
    <property type="entry name" value="Lucif-like_OxRdatse_MSMEG_4141"/>
</dbReference>
<dbReference type="PANTHER" id="PTHR30137:SF18">
    <property type="entry name" value="CONSERVED PROTEIN"/>
    <property type="match status" value="1"/>
</dbReference>
<proteinExistence type="predicted"/>
<dbReference type="PANTHER" id="PTHR30137">
    <property type="entry name" value="LUCIFERASE-LIKE MONOOXYGENASE"/>
    <property type="match status" value="1"/>
</dbReference>
<dbReference type="InterPro" id="IPR036661">
    <property type="entry name" value="Luciferase-like_sf"/>
</dbReference>
<dbReference type="InterPro" id="IPR011251">
    <property type="entry name" value="Luciferase-like_dom"/>
</dbReference>
<name>A0ABU7V8S7_9MICO</name>
<comment type="caution">
    <text evidence="2">The sequence shown here is derived from an EMBL/GenBank/DDBJ whole genome shotgun (WGS) entry which is preliminary data.</text>
</comment>
<evidence type="ECO:0000259" key="1">
    <source>
        <dbReference type="Pfam" id="PF00296"/>
    </source>
</evidence>
<gene>
    <name evidence="2" type="ORF">V2V91_13070</name>
</gene>
<reference evidence="2 3" key="1">
    <citation type="submission" date="2024-01" db="EMBL/GenBank/DDBJ databases">
        <title>the genome sequence of strain Microbacterium schleiferi NBRC 15075.</title>
        <authorList>
            <person name="Ding Y."/>
            <person name="Zhang G."/>
        </authorList>
    </citation>
    <scope>NUCLEOTIDE SEQUENCE [LARGE SCALE GENOMIC DNA]</scope>
    <source>
        <strain evidence="2 3">NBRC 15075</strain>
    </source>
</reference>
<dbReference type="EMBL" id="JAZHOV010000007">
    <property type="protein sequence ID" value="MEF2256055.1"/>
    <property type="molecule type" value="Genomic_DNA"/>
</dbReference>
<protein>
    <submittedName>
        <fullName evidence="2">LLM class F420-dependent oxidoreductase</fullName>
        <ecNumber evidence="2">1.-.-.-</ecNumber>
    </submittedName>
</protein>